<dbReference type="CDD" id="cd00077">
    <property type="entry name" value="HDc"/>
    <property type="match status" value="1"/>
</dbReference>
<dbReference type="InterPro" id="IPR011119">
    <property type="entry name" value="Unchr_helicase_relaxase_TraI"/>
</dbReference>
<dbReference type="Pfam" id="PF07515">
    <property type="entry name" value="TraI_2_C"/>
    <property type="match status" value="1"/>
</dbReference>
<dbReference type="GO" id="GO:0004386">
    <property type="term" value="F:helicase activity"/>
    <property type="evidence" value="ECO:0007669"/>
    <property type="project" value="UniProtKB-KW"/>
</dbReference>
<keyword evidence="3" id="KW-0378">Hydrolase</keyword>
<name>A0A7H1MBM5_9NEIS</name>
<keyword evidence="3" id="KW-0067">ATP-binding</keyword>
<dbReference type="EMBL" id="CP060414">
    <property type="protein sequence ID" value="QNT59040.1"/>
    <property type="molecule type" value="Genomic_DNA"/>
</dbReference>
<evidence type="ECO:0000256" key="1">
    <source>
        <dbReference type="SAM" id="MobiDB-lite"/>
    </source>
</evidence>
<evidence type="ECO:0000259" key="2">
    <source>
        <dbReference type="SMART" id="SM00471"/>
    </source>
</evidence>
<feature type="domain" description="HD/PDEase" evidence="2">
    <location>
        <begin position="109"/>
        <end position="280"/>
    </location>
</feature>
<organism evidence="3 4">
    <name type="scientific">Neisseria musculi</name>
    <dbReference type="NCBI Taxonomy" id="1815583"/>
    <lineage>
        <taxon>Bacteria</taxon>
        <taxon>Pseudomonadati</taxon>
        <taxon>Pseudomonadota</taxon>
        <taxon>Betaproteobacteria</taxon>
        <taxon>Neisseriales</taxon>
        <taxon>Neisseriaceae</taxon>
        <taxon>Neisseria</taxon>
    </lineage>
</organism>
<dbReference type="Pfam" id="PF07514">
    <property type="entry name" value="TraI_2"/>
    <property type="match status" value="1"/>
</dbReference>
<dbReference type="Gene3D" id="1.10.3210.40">
    <property type="match status" value="1"/>
</dbReference>
<sequence>MNWSASELLMACALGAAGWLFLRSRANSPAPSETAPASTTSPKIIGDRFRILEADELIYELGLAPTIAQIKSNLGLSNENWESDGLPLLHNFIRFVQRLPASESHHHAGDRGLVKHTLDVAAMALLASNAKSWPPGAKTEEIARLTSVWRYGILTAALLHDIGKVLTSYDIELYDNPNSKDYMLWVPDTGKMEETGRRFYRVLFPEHKTAYDVHKTLGWTFFQIIVPAEARRWMGDSDPELIRTLRVYLSGCNEQHPMAQIIRQADMTSTARDLRAGSRQRFATAKRTPLIEIVMETLKEMLHERGAYFSVAVTAGGDIFRKGNSVFVMAKNVPDKIRDFLEKHHPDTAASFPSDNQRIFDTLLEYGAVLPAPHDEGKAVANVEVRFERNDGEVKNHLFSVLQFNLHTLYPEEPYPAEFLGSLEVLTHTVKQPKQARESAGTADVATEDDAGTVAVQTDTATSETGQATISSLPENYVIPEPPKACKETAPKSEPAPASANSIDDFLMQHNLLAIPDEEEIAPKSETGSEAVPDIPANNTEKAAATASNAGASETAATVLHHEKQPSKTIAKPVPTLPQNNKKMTTGAIKNLFADSKPKTAAISASVQQEDAAIIPATESAEAGLAESRKERDSRPALAPRPVEVFKGDSPEMDQLFGENGTPPKHKPNKAMEEKKLALQAEGKRFLSWLADSLADGSISINQNDSMVHFIEQGMILVTPLVFKTYTGGFFDKSNPTCPGLLAQQGFLTVGWHERHNNSAIFHAYADGKFLLNCLLIPERNIRFFIRPGSRPANNTDLSVSDKRAPSNLGRLGKS</sequence>
<proteinExistence type="predicted"/>
<protein>
    <submittedName>
        <fullName evidence="3">Helicase family protein</fullName>
    </submittedName>
</protein>
<reference evidence="3" key="1">
    <citation type="submission" date="2024-06" db="EMBL/GenBank/DDBJ databases">
        <title>Complete Genome Sequence of mouse commensal type strain Neisseria musculi.</title>
        <authorList>
            <person name="Thapa E."/>
            <person name="Aluvathingal J."/>
            <person name="Nadendla S."/>
            <person name="Mehta A."/>
            <person name="Tettelin H."/>
            <person name="Weyand N.J."/>
        </authorList>
    </citation>
    <scope>NUCLEOTIDE SEQUENCE</scope>
    <source>
        <strain evidence="3">NW831</strain>
    </source>
</reference>
<feature type="region of interest" description="Disordered" evidence="1">
    <location>
        <begin position="794"/>
        <end position="815"/>
    </location>
</feature>
<dbReference type="NCBIfam" id="NF041494">
    <property type="entry name" value="MobH"/>
    <property type="match status" value="1"/>
</dbReference>
<evidence type="ECO:0000313" key="4">
    <source>
        <dbReference type="Proteomes" id="UP000516412"/>
    </source>
</evidence>
<dbReference type="SUPFAM" id="SSF109604">
    <property type="entry name" value="HD-domain/PDEase-like"/>
    <property type="match status" value="1"/>
</dbReference>
<feature type="region of interest" description="Disordered" evidence="1">
    <location>
        <begin position="561"/>
        <end position="581"/>
    </location>
</feature>
<keyword evidence="3" id="KW-0347">Helicase</keyword>
<dbReference type="InterPro" id="IPR003607">
    <property type="entry name" value="HD/PDEase_dom"/>
</dbReference>
<keyword evidence="4" id="KW-1185">Reference proteome</keyword>
<gene>
    <name evidence="3" type="ORF">H7A79_0795</name>
</gene>
<evidence type="ECO:0000313" key="3">
    <source>
        <dbReference type="EMBL" id="QNT59040.1"/>
    </source>
</evidence>
<dbReference type="SUPFAM" id="SSF46785">
    <property type="entry name" value="Winged helix' DNA-binding domain"/>
    <property type="match status" value="1"/>
</dbReference>
<dbReference type="RefSeq" id="WP_187001173.1">
    <property type="nucleotide sequence ID" value="NZ_JBHRZW010000060.1"/>
</dbReference>
<keyword evidence="3" id="KW-0547">Nucleotide-binding</keyword>
<dbReference type="KEGG" id="nmus:H7A79_0795"/>
<dbReference type="Proteomes" id="UP000516412">
    <property type="component" value="Chromosome"/>
</dbReference>
<dbReference type="AlphaFoldDB" id="A0A7H1MBM5"/>
<accession>A0A7H1MBM5</accession>
<dbReference type="InterPro" id="IPR011093">
    <property type="entry name" value="TraI_2_C"/>
</dbReference>
<dbReference type="SMART" id="SM00471">
    <property type="entry name" value="HDc"/>
    <property type="match status" value="1"/>
</dbReference>
<dbReference type="InterPro" id="IPR036390">
    <property type="entry name" value="WH_DNA-bd_sf"/>
</dbReference>